<name>A0AAV5MW73_9ROSI</name>
<evidence type="ECO:0000313" key="2">
    <source>
        <dbReference type="Proteomes" id="UP001054252"/>
    </source>
</evidence>
<evidence type="ECO:0000313" key="1">
    <source>
        <dbReference type="EMBL" id="GKV52637.1"/>
    </source>
</evidence>
<dbReference type="EMBL" id="BPVZ01000790">
    <property type="protein sequence ID" value="GKV52637.1"/>
    <property type="molecule type" value="Genomic_DNA"/>
</dbReference>
<gene>
    <name evidence="1" type="ORF">SLEP1_g59210</name>
</gene>
<accession>A0AAV5MW73</accession>
<dbReference type="AlphaFoldDB" id="A0AAV5MW73"/>
<organism evidence="1 2">
    <name type="scientific">Rubroshorea leprosula</name>
    <dbReference type="NCBI Taxonomy" id="152421"/>
    <lineage>
        <taxon>Eukaryota</taxon>
        <taxon>Viridiplantae</taxon>
        <taxon>Streptophyta</taxon>
        <taxon>Embryophyta</taxon>
        <taxon>Tracheophyta</taxon>
        <taxon>Spermatophyta</taxon>
        <taxon>Magnoliopsida</taxon>
        <taxon>eudicotyledons</taxon>
        <taxon>Gunneridae</taxon>
        <taxon>Pentapetalae</taxon>
        <taxon>rosids</taxon>
        <taxon>malvids</taxon>
        <taxon>Malvales</taxon>
        <taxon>Dipterocarpaceae</taxon>
        <taxon>Rubroshorea</taxon>
    </lineage>
</organism>
<dbReference type="Proteomes" id="UP001054252">
    <property type="component" value="Unassembled WGS sequence"/>
</dbReference>
<comment type="caution">
    <text evidence="1">The sequence shown here is derived from an EMBL/GenBank/DDBJ whole genome shotgun (WGS) entry which is preliminary data.</text>
</comment>
<proteinExistence type="predicted"/>
<sequence>MKGELVKDGEEGKHISSHASTQDYPILAHIFSGHLPSICPAVVPPPIYKCASDLCYTLAGSSLCLCKILRFSGWLDRPNPGSTLGRGRILDPIAESERSNPFREVAYPLAFSIIRYFTRSSIVPFFLYLAVERLRFFRMEAQESLEAIYYS</sequence>
<reference evidence="1 2" key="1">
    <citation type="journal article" date="2021" name="Commun. Biol.">
        <title>The genome of Shorea leprosula (Dipterocarpaceae) highlights the ecological relevance of drought in aseasonal tropical rainforests.</title>
        <authorList>
            <person name="Ng K.K.S."/>
            <person name="Kobayashi M.J."/>
            <person name="Fawcett J.A."/>
            <person name="Hatakeyama M."/>
            <person name="Paape T."/>
            <person name="Ng C.H."/>
            <person name="Ang C.C."/>
            <person name="Tnah L.H."/>
            <person name="Lee C.T."/>
            <person name="Nishiyama T."/>
            <person name="Sese J."/>
            <person name="O'Brien M.J."/>
            <person name="Copetti D."/>
            <person name="Mohd Noor M.I."/>
            <person name="Ong R.C."/>
            <person name="Putra M."/>
            <person name="Sireger I.Z."/>
            <person name="Indrioko S."/>
            <person name="Kosugi Y."/>
            <person name="Izuno A."/>
            <person name="Isagi Y."/>
            <person name="Lee S.L."/>
            <person name="Shimizu K.K."/>
        </authorList>
    </citation>
    <scope>NUCLEOTIDE SEQUENCE [LARGE SCALE GENOMIC DNA]</scope>
    <source>
        <strain evidence="1">214</strain>
    </source>
</reference>
<protein>
    <submittedName>
        <fullName evidence="1">Uncharacterized protein</fullName>
    </submittedName>
</protein>
<keyword evidence="2" id="KW-1185">Reference proteome</keyword>